<evidence type="ECO:0000256" key="1">
    <source>
        <dbReference type="ARBA" id="ARBA00005750"/>
    </source>
</evidence>
<sequence length="256" mass="29308">MKTFTDIHSHVAWDIDDGIPTKQDALTVLEMAAQDNITTIASTPHMIPGTTDLDVIAARQEELKALARRQGIMIRTGAELFMNRASIRAIASGFVRPYEDTHYQLCEYDVRRDLHDIDFYQDPLYELEMKDLVPVIAHVERYFRDGLDEDIVQEWRDAGYVIQVNRTSLLGLHGKMAEKNAWKLVDQGLADVVATDTHRTEGSRITQLSDVYDEIARRNGEEVADLLLVENPARILRDKPVVDVPATRRKKRFLFF</sequence>
<dbReference type="Gene3D" id="3.20.20.140">
    <property type="entry name" value="Metal-dependent hydrolases"/>
    <property type="match status" value="1"/>
</dbReference>
<dbReference type="Pfam" id="PF19567">
    <property type="entry name" value="CpsB_CapC"/>
    <property type="match status" value="1"/>
</dbReference>
<dbReference type="GO" id="GO:0004725">
    <property type="term" value="F:protein tyrosine phosphatase activity"/>
    <property type="evidence" value="ECO:0007669"/>
    <property type="project" value="UniProtKB-EC"/>
</dbReference>
<dbReference type="KEGG" id="fro:AALO17_22380"/>
<evidence type="ECO:0000256" key="4">
    <source>
        <dbReference type="ARBA" id="ARBA00022912"/>
    </source>
</evidence>
<evidence type="ECO:0000256" key="5">
    <source>
        <dbReference type="ARBA" id="ARBA00051722"/>
    </source>
</evidence>
<evidence type="ECO:0000256" key="3">
    <source>
        <dbReference type="ARBA" id="ARBA00022801"/>
    </source>
</evidence>
<evidence type="ECO:0000313" key="6">
    <source>
        <dbReference type="EMBL" id="AMK55372.1"/>
    </source>
</evidence>
<reference evidence="6 7" key="1">
    <citation type="journal article" date="2016" name="Gut Pathog.">
        <title>Whole genome sequencing of "Faecalibaculum rodentium" ALO17, isolated from C57BL/6J laboratory mouse feces.</title>
        <authorList>
            <person name="Lim S."/>
            <person name="Chang D.H."/>
            <person name="Ahn S."/>
            <person name="Kim B.C."/>
        </authorList>
    </citation>
    <scope>NUCLEOTIDE SEQUENCE [LARGE SCALE GENOMIC DNA]</scope>
    <source>
        <strain evidence="6 7">Alo17</strain>
    </source>
</reference>
<keyword evidence="4" id="KW-0904">Protein phosphatase</keyword>
<protein>
    <recommendedName>
        <fullName evidence="2">protein-tyrosine-phosphatase</fullName>
        <ecNumber evidence="2">3.1.3.48</ecNumber>
    </recommendedName>
</protein>
<organism evidence="6 7">
    <name type="scientific">Faecalibaculum rodentium</name>
    <dbReference type="NCBI Taxonomy" id="1702221"/>
    <lineage>
        <taxon>Bacteria</taxon>
        <taxon>Bacillati</taxon>
        <taxon>Bacillota</taxon>
        <taxon>Erysipelotrichia</taxon>
        <taxon>Erysipelotrichales</taxon>
        <taxon>Erysipelotrichaceae</taxon>
        <taxon>Faecalibaculum</taxon>
    </lineage>
</organism>
<name>A0A140DXJ5_9FIRM</name>
<comment type="catalytic activity">
    <reaction evidence="5">
        <text>O-phospho-L-tyrosyl-[protein] + H2O = L-tyrosyl-[protein] + phosphate</text>
        <dbReference type="Rhea" id="RHEA:10684"/>
        <dbReference type="Rhea" id="RHEA-COMP:10136"/>
        <dbReference type="Rhea" id="RHEA-COMP:20101"/>
        <dbReference type="ChEBI" id="CHEBI:15377"/>
        <dbReference type="ChEBI" id="CHEBI:43474"/>
        <dbReference type="ChEBI" id="CHEBI:46858"/>
        <dbReference type="ChEBI" id="CHEBI:61978"/>
        <dbReference type="EC" id="3.1.3.48"/>
    </reaction>
</comment>
<dbReference type="RefSeq" id="WP_067558929.1">
    <property type="nucleotide sequence ID" value="NZ_CP011391.1"/>
</dbReference>
<accession>A0A140DXJ5</accession>
<dbReference type="GeneID" id="78478804"/>
<dbReference type="EC" id="3.1.3.48" evidence="2"/>
<dbReference type="PANTHER" id="PTHR39181:SF1">
    <property type="entry name" value="TYROSINE-PROTEIN PHOSPHATASE YWQE"/>
    <property type="match status" value="1"/>
</dbReference>
<dbReference type="Proteomes" id="UP000069771">
    <property type="component" value="Chromosome"/>
</dbReference>
<gene>
    <name evidence="6" type="ORF">AALO17_22380</name>
</gene>
<evidence type="ECO:0000256" key="2">
    <source>
        <dbReference type="ARBA" id="ARBA00013064"/>
    </source>
</evidence>
<dbReference type="PIRSF" id="PIRSF016557">
    <property type="entry name" value="Caps_synth_CpsB"/>
    <property type="match status" value="1"/>
</dbReference>
<dbReference type="InterPro" id="IPR016667">
    <property type="entry name" value="Caps_polysacc_synth_CpsB/CapC"/>
</dbReference>
<dbReference type="EMBL" id="CP011391">
    <property type="protein sequence ID" value="AMK55372.1"/>
    <property type="molecule type" value="Genomic_DNA"/>
</dbReference>
<keyword evidence="7" id="KW-1185">Reference proteome</keyword>
<dbReference type="STRING" id="1702221.AALO17_22380"/>
<keyword evidence="3 6" id="KW-0378">Hydrolase</keyword>
<dbReference type="AlphaFoldDB" id="A0A140DXJ5"/>
<dbReference type="OrthoDB" id="9788539at2"/>
<proteinExistence type="inferred from homology"/>
<dbReference type="GO" id="GO:0030145">
    <property type="term" value="F:manganese ion binding"/>
    <property type="evidence" value="ECO:0007669"/>
    <property type="project" value="InterPro"/>
</dbReference>
<comment type="similarity">
    <text evidence="1">Belongs to the metallo-dependent hydrolases superfamily. CpsB/CapC family.</text>
</comment>
<dbReference type="InterPro" id="IPR016195">
    <property type="entry name" value="Pol/histidinol_Pase-like"/>
</dbReference>
<dbReference type="SUPFAM" id="SSF89550">
    <property type="entry name" value="PHP domain-like"/>
    <property type="match status" value="1"/>
</dbReference>
<dbReference type="PANTHER" id="PTHR39181">
    <property type="entry name" value="TYROSINE-PROTEIN PHOSPHATASE YWQE"/>
    <property type="match status" value="1"/>
</dbReference>
<evidence type="ECO:0000313" key="7">
    <source>
        <dbReference type="Proteomes" id="UP000069771"/>
    </source>
</evidence>